<sequence length="75" mass="8570">MDSSRLLIRVEKIIKILSERRNFAVNANLSAVFSHISANPHSLSVNFGYYQRISTFISESNNRSFLWKRGGAPQK</sequence>
<comment type="caution">
    <text evidence="1">The sequence shown here is derived from an EMBL/GenBank/DDBJ whole genome shotgun (WGS) entry which is preliminary data.</text>
</comment>
<organism evidence="1 2">
    <name type="scientific">Neobacillus rhizosphaerae</name>
    <dbReference type="NCBI Taxonomy" id="2880965"/>
    <lineage>
        <taxon>Bacteria</taxon>
        <taxon>Bacillati</taxon>
        <taxon>Bacillota</taxon>
        <taxon>Bacilli</taxon>
        <taxon>Bacillales</taxon>
        <taxon>Bacillaceae</taxon>
        <taxon>Neobacillus</taxon>
    </lineage>
</organism>
<gene>
    <name evidence="1" type="ORF">BACCIP111895_03462</name>
</gene>
<accession>A0ABM9EUC9</accession>
<evidence type="ECO:0000313" key="1">
    <source>
        <dbReference type="EMBL" id="CAH2716278.1"/>
    </source>
</evidence>
<reference evidence="1" key="1">
    <citation type="submission" date="2022-04" db="EMBL/GenBank/DDBJ databases">
        <authorList>
            <person name="Criscuolo A."/>
        </authorList>
    </citation>
    <scope>NUCLEOTIDE SEQUENCE</scope>
    <source>
        <strain evidence="1">CIP111895</strain>
    </source>
</reference>
<keyword evidence="2" id="KW-1185">Reference proteome</keyword>
<dbReference type="EMBL" id="CALBWS010000025">
    <property type="protein sequence ID" value="CAH2716278.1"/>
    <property type="molecule type" value="Genomic_DNA"/>
</dbReference>
<protein>
    <submittedName>
        <fullName evidence="1">Uncharacterized protein</fullName>
    </submittedName>
</protein>
<proteinExistence type="predicted"/>
<dbReference type="Proteomes" id="UP000838308">
    <property type="component" value="Unassembled WGS sequence"/>
</dbReference>
<name>A0ABM9EUC9_9BACI</name>
<evidence type="ECO:0000313" key="2">
    <source>
        <dbReference type="Proteomes" id="UP000838308"/>
    </source>
</evidence>